<evidence type="ECO:0000256" key="7">
    <source>
        <dbReference type="ARBA" id="ARBA00023004"/>
    </source>
</evidence>
<dbReference type="PRINTS" id="PR00075">
    <property type="entry name" value="FACDDSATRASE"/>
</dbReference>
<dbReference type="CDD" id="cd03505">
    <property type="entry name" value="Delta9-FADS-like"/>
    <property type="match status" value="1"/>
</dbReference>
<feature type="region of interest" description="Disordered" evidence="11">
    <location>
        <begin position="25"/>
        <end position="50"/>
    </location>
</feature>
<keyword evidence="6 10" id="KW-0560">Oxidoreductase</keyword>
<dbReference type="InterPro" id="IPR005804">
    <property type="entry name" value="FA_desaturase_dom"/>
</dbReference>
<evidence type="ECO:0000256" key="8">
    <source>
        <dbReference type="ARBA" id="ARBA00023098"/>
    </source>
</evidence>
<evidence type="ECO:0000256" key="2">
    <source>
        <dbReference type="ARBA" id="ARBA00009295"/>
    </source>
</evidence>
<protein>
    <recommendedName>
        <fullName evidence="13">Fatty acid desaturase domain-containing protein</fullName>
    </recommendedName>
</protein>
<dbReference type="OMA" id="SCGESWH"/>
<dbReference type="eggNOG" id="KOG1600">
    <property type="taxonomic scope" value="Eukaryota"/>
</dbReference>
<dbReference type="AlphaFoldDB" id="M4BYD7"/>
<reference evidence="14" key="2">
    <citation type="submission" date="2015-06" db="UniProtKB">
        <authorList>
            <consortium name="EnsemblProtists"/>
        </authorList>
    </citation>
    <scope>IDENTIFICATION</scope>
    <source>
        <strain evidence="14">Emoy2</strain>
    </source>
</reference>
<dbReference type="VEuPathDB" id="FungiDB:HpaG811585"/>
<keyword evidence="4" id="KW-0276">Fatty acid metabolism</keyword>
<evidence type="ECO:0000259" key="13">
    <source>
        <dbReference type="Pfam" id="PF00487"/>
    </source>
</evidence>
<dbReference type="STRING" id="559515.M4BYD7"/>
<proteinExistence type="inferred from homology"/>
<organism evidence="14 15">
    <name type="scientific">Hyaloperonospora arabidopsidis (strain Emoy2)</name>
    <name type="common">Downy mildew agent</name>
    <name type="synonym">Peronospora arabidopsidis</name>
    <dbReference type="NCBI Taxonomy" id="559515"/>
    <lineage>
        <taxon>Eukaryota</taxon>
        <taxon>Sar</taxon>
        <taxon>Stramenopiles</taxon>
        <taxon>Oomycota</taxon>
        <taxon>Peronosporomycetes</taxon>
        <taxon>Peronosporales</taxon>
        <taxon>Peronosporaceae</taxon>
        <taxon>Hyaloperonospora</taxon>
    </lineage>
</organism>
<keyword evidence="15" id="KW-1185">Reference proteome</keyword>
<comment type="domain">
    <text evidence="10">The histidine box domains are involved in binding the catalytic metal ions.</text>
</comment>
<dbReference type="PANTHER" id="PTHR11351">
    <property type="entry name" value="ACYL-COA DESATURASE"/>
    <property type="match status" value="1"/>
</dbReference>
<dbReference type="GO" id="GO:0004768">
    <property type="term" value="F:stearoyl-CoA 9-desaturase activity"/>
    <property type="evidence" value="ECO:0007669"/>
    <property type="project" value="TreeGrafter"/>
</dbReference>
<evidence type="ECO:0000256" key="4">
    <source>
        <dbReference type="ARBA" id="ARBA00022832"/>
    </source>
</evidence>
<dbReference type="EMBL" id="JH598042">
    <property type="status" value="NOT_ANNOTATED_CDS"/>
    <property type="molecule type" value="Genomic_DNA"/>
</dbReference>
<evidence type="ECO:0000256" key="6">
    <source>
        <dbReference type="ARBA" id="ARBA00023002"/>
    </source>
</evidence>
<dbReference type="EnsemblProtists" id="HpaT811585">
    <property type="protein sequence ID" value="HpaP811585"/>
    <property type="gene ID" value="HpaG811585"/>
</dbReference>
<keyword evidence="3 10" id="KW-0812">Transmembrane</keyword>
<dbReference type="InterPro" id="IPR015876">
    <property type="entry name" value="Acyl-CoA_DS"/>
</dbReference>
<feature type="transmembrane region" description="Helical" evidence="12">
    <location>
        <begin position="309"/>
        <end position="328"/>
    </location>
</feature>
<keyword evidence="10" id="KW-0444">Lipid biosynthesis</keyword>
<feature type="domain" description="Fatty acid desaturase" evidence="13">
    <location>
        <begin position="160"/>
        <end position="361"/>
    </location>
</feature>
<dbReference type="Proteomes" id="UP000011713">
    <property type="component" value="Unassembled WGS sequence"/>
</dbReference>
<keyword evidence="5 12" id="KW-1133">Transmembrane helix</keyword>
<dbReference type="PANTHER" id="PTHR11351:SF101">
    <property type="entry name" value="FATTY ACID DESATURASE DOMAIN-CONTAINING PROTEIN"/>
    <property type="match status" value="1"/>
</dbReference>
<reference evidence="15" key="1">
    <citation type="journal article" date="2010" name="Science">
        <title>Signatures of adaptation to obligate biotrophy in the Hyaloperonospora arabidopsidis genome.</title>
        <authorList>
            <person name="Baxter L."/>
            <person name="Tripathy S."/>
            <person name="Ishaque N."/>
            <person name="Boot N."/>
            <person name="Cabral A."/>
            <person name="Kemen E."/>
            <person name="Thines M."/>
            <person name="Ah-Fong A."/>
            <person name="Anderson R."/>
            <person name="Badejoko W."/>
            <person name="Bittner-Eddy P."/>
            <person name="Boore J.L."/>
            <person name="Chibucos M.C."/>
            <person name="Coates M."/>
            <person name="Dehal P."/>
            <person name="Delehaunty K."/>
            <person name="Dong S."/>
            <person name="Downton P."/>
            <person name="Dumas B."/>
            <person name="Fabro G."/>
            <person name="Fronick C."/>
            <person name="Fuerstenberg S.I."/>
            <person name="Fulton L."/>
            <person name="Gaulin E."/>
            <person name="Govers F."/>
            <person name="Hughes L."/>
            <person name="Humphray S."/>
            <person name="Jiang R.H."/>
            <person name="Judelson H."/>
            <person name="Kamoun S."/>
            <person name="Kyung K."/>
            <person name="Meijer H."/>
            <person name="Minx P."/>
            <person name="Morris P."/>
            <person name="Nelson J."/>
            <person name="Phuntumart V."/>
            <person name="Qutob D."/>
            <person name="Rehmany A."/>
            <person name="Rougon-Cardoso A."/>
            <person name="Ryden P."/>
            <person name="Torto-Alalibo T."/>
            <person name="Studholme D."/>
            <person name="Wang Y."/>
            <person name="Win J."/>
            <person name="Wood J."/>
            <person name="Clifton S.W."/>
            <person name="Rogers J."/>
            <person name="Van den Ackerveken G."/>
            <person name="Jones J.D."/>
            <person name="McDowell J.M."/>
            <person name="Beynon J."/>
            <person name="Tyler B.M."/>
        </authorList>
    </citation>
    <scope>NUCLEOTIDE SEQUENCE [LARGE SCALE GENOMIC DNA]</scope>
    <source>
        <strain evidence="15">Emoy2</strain>
    </source>
</reference>
<feature type="transmembrane region" description="Helical" evidence="12">
    <location>
        <begin position="157"/>
        <end position="179"/>
    </location>
</feature>
<evidence type="ECO:0000256" key="10">
    <source>
        <dbReference type="RuleBase" id="RU000581"/>
    </source>
</evidence>
<keyword evidence="9 12" id="KW-0472">Membrane</keyword>
<feature type="compositionally biased region" description="Basic and acidic residues" evidence="11">
    <location>
        <begin position="25"/>
        <end position="37"/>
    </location>
</feature>
<evidence type="ECO:0000256" key="5">
    <source>
        <dbReference type="ARBA" id="ARBA00022989"/>
    </source>
</evidence>
<comment type="cofactor">
    <cofactor evidence="10">
        <name>Fe(2+)</name>
        <dbReference type="ChEBI" id="CHEBI:29033"/>
    </cofactor>
</comment>
<dbReference type="HOGENOM" id="CLU_027359_0_0_1"/>
<dbReference type="Pfam" id="PF00487">
    <property type="entry name" value="FA_desaturase"/>
    <property type="match status" value="1"/>
</dbReference>
<evidence type="ECO:0000256" key="12">
    <source>
        <dbReference type="SAM" id="Phobius"/>
    </source>
</evidence>
<accession>M4BYD7</accession>
<feature type="transmembrane region" description="Helical" evidence="12">
    <location>
        <begin position="277"/>
        <end position="303"/>
    </location>
</feature>
<dbReference type="GO" id="GO:0005506">
    <property type="term" value="F:iron ion binding"/>
    <property type="evidence" value="ECO:0007669"/>
    <property type="project" value="TreeGrafter"/>
</dbReference>
<name>M4BYD7_HYAAE</name>
<keyword evidence="7" id="KW-0408">Iron</keyword>
<sequence length="445" mass="50415">MRTTKKARSSTPTVSTYVFCPLRTEETSNDATDHRTTESYLPTNHKPPTPSIELISPLGHSRSSQLAVANMLKSTKAQAHFLDAPKAAEVKHFSKATTTNEELTKTEEKEGEEKTKDVGFKWSDVVWYNVLVLLSWHVGALYALLFVLPRCSPQELLVLWLVLWLVSGLGITAGAHRLWSHRSFKAKRPLRVFLMLSNSMAFQGSIFEWARDHRVHHKGSDSTADPHDSQRGLFFSHMGWIMLRKHEDVRAAGKTLDFTDLLADPVVTFQTRHYGNLALLMCYFVPTAMGFCLFSSASIGFWVGGIFRHVWVLHMTWMVNSVAHFFGYKPYDLKIRAVENLFVALGALGEGYHNYHHKYPSDYATSEWGILSGQYNPTKAFIDFCALIGQAYDLKRSRTAAKTRDVVAKHVNEELMKSGTSPAISWWDSQISQLCFGKSETQIFR</sequence>
<keyword evidence="8" id="KW-0443">Lipid metabolism</keyword>
<dbReference type="InParanoid" id="M4BYD7"/>
<feature type="transmembrane region" description="Helical" evidence="12">
    <location>
        <begin position="125"/>
        <end position="145"/>
    </location>
</feature>
<evidence type="ECO:0000313" key="14">
    <source>
        <dbReference type="EnsemblProtists" id="HpaP811585"/>
    </source>
</evidence>
<dbReference type="GO" id="GO:0006636">
    <property type="term" value="P:unsaturated fatty acid biosynthetic process"/>
    <property type="evidence" value="ECO:0007669"/>
    <property type="project" value="TreeGrafter"/>
</dbReference>
<evidence type="ECO:0000256" key="1">
    <source>
        <dbReference type="ARBA" id="ARBA00004141"/>
    </source>
</evidence>
<evidence type="ECO:0000256" key="11">
    <source>
        <dbReference type="SAM" id="MobiDB-lite"/>
    </source>
</evidence>
<comment type="similarity">
    <text evidence="2 10">Belongs to the fatty acid desaturase type 1 family.</text>
</comment>
<evidence type="ECO:0000256" key="3">
    <source>
        <dbReference type="ARBA" id="ARBA00022692"/>
    </source>
</evidence>
<keyword evidence="10" id="KW-0275">Fatty acid biosynthesis</keyword>
<evidence type="ECO:0000313" key="15">
    <source>
        <dbReference type="Proteomes" id="UP000011713"/>
    </source>
</evidence>
<evidence type="ECO:0000256" key="9">
    <source>
        <dbReference type="ARBA" id="ARBA00023136"/>
    </source>
</evidence>
<dbReference type="GO" id="GO:0005789">
    <property type="term" value="C:endoplasmic reticulum membrane"/>
    <property type="evidence" value="ECO:0007669"/>
    <property type="project" value="TreeGrafter"/>
</dbReference>
<comment type="subcellular location">
    <subcellularLocation>
        <location evidence="1">Membrane</location>
        <topology evidence="1">Multi-pass membrane protein</topology>
    </subcellularLocation>
</comment>